<gene>
    <name evidence="2" type="ORF">NCTC11157_00914</name>
</gene>
<accession>A0A379DYP3</accession>
<dbReference type="Gene3D" id="1.25.40.10">
    <property type="entry name" value="Tetratricopeptide repeat domain"/>
    <property type="match status" value="2"/>
</dbReference>
<keyword evidence="1" id="KW-0732">Signal</keyword>
<evidence type="ECO:0000313" key="3">
    <source>
        <dbReference type="Proteomes" id="UP000254072"/>
    </source>
</evidence>
<feature type="chain" id="PRO_5016979601" evidence="1">
    <location>
        <begin position="26"/>
        <end position="305"/>
    </location>
</feature>
<name>A0A379DYP3_9BACT</name>
<dbReference type="GeneID" id="91082121"/>
<dbReference type="Proteomes" id="UP000254072">
    <property type="component" value="Unassembled WGS sequence"/>
</dbReference>
<dbReference type="GO" id="GO:0032259">
    <property type="term" value="P:methylation"/>
    <property type="evidence" value="ECO:0007669"/>
    <property type="project" value="UniProtKB-KW"/>
</dbReference>
<dbReference type="GO" id="GO:0008168">
    <property type="term" value="F:methyltransferase activity"/>
    <property type="evidence" value="ECO:0007669"/>
    <property type="project" value="UniProtKB-KW"/>
</dbReference>
<sequence length="305" mass="35000">MKRNYLHTRLTLSIVLLLFCGLKAAAQRNYFNEFTQLLEQEDTIAAKKLLTDWKKNGTKNGDYYAALANYYWKKGNSSVLSLTTDKPEEGDFLAFEDSTGATAGYIGQAQTYDDKILNKMFATLDEGCKLFPNRLDLAFGKVHIYLELGKGEEAIKTIQQVLEQDKTNHRQWIWLEDKPTPAPAPDFIKDCCQSYFYQLNEFADEKVITELGEELYNYAPTYIPFRTNMAALSFNKGDLKRATELFEAIHKDAPDDLVVTYNLAYSYEKQGKTKEAILLYEQLAKSNNEQYKEIGKKAVKELKDK</sequence>
<keyword evidence="2" id="KW-0808">Transferase</keyword>
<dbReference type="SUPFAM" id="SSF48452">
    <property type="entry name" value="TPR-like"/>
    <property type="match status" value="1"/>
</dbReference>
<proteinExistence type="predicted"/>
<dbReference type="Pfam" id="PF13181">
    <property type="entry name" value="TPR_8"/>
    <property type="match status" value="1"/>
</dbReference>
<dbReference type="AlphaFoldDB" id="A0A379DYP3"/>
<dbReference type="EMBL" id="UGTL01000001">
    <property type="protein sequence ID" value="SUB85191.1"/>
    <property type="molecule type" value="Genomic_DNA"/>
</dbReference>
<protein>
    <submittedName>
        <fullName evidence="2">Predicted methyltransferase (Contains TPR repeat)</fullName>
    </submittedName>
</protein>
<evidence type="ECO:0000313" key="2">
    <source>
        <dbReference type="EMBL" id="SUB85191.1"/>
    </source>
</evidence>
<dbReference type="InterPro" id="IPR011990">
    <property type="entry name" value="TPR-like_helical_dom_sf"/>
</dbReference>
<reference evidence="2 3" key="1">
    <citation type="submission" date="2018-06" db="EMBL/GenBank/DDBJ databases">
        <authorList>
            <consortium name="Pathogen Informatics"/>
            <person name="Doyle S."/>
        </authorList>
    </citation>
    <scope>NUCLEOTIDE SEQUENCE [LARGE SCALE GENOMIC DNA]</scope>
    <source>
        <strain evidence="2 3">NCTC11157</strain>
    </source>
</reference>
<feature type="signal peptide" evidence="1">
    <location>
        <begin position="1"/>
        <end position="25"/>
    </location>
</feature>
<dbReference type="RefSeq" id="WP_021668749.1">
    <property type="nucleotide sequence ID" value="NZ_CAMPVB010000007.1"/>
</dbReference>
<evidence type="ECO:0000256" key="1">
    <source>
        <dbReference type="SAM" id="SignalP"/>
    </source>
</evidence>
<dbReference type="Pfam" id="PF14559">
    <property type="entry name" value="TPR_19"/>
    <property type="match status" value="1"/>
</dbReference>
<keyword evidence="2" id="KW-0489">Methyltransferase</keyword>
<dbReference type="SMART" id="SM00028">
    <property type="entry name" value="TPR"/>
    <property type="match status" value="3"/>
</dbReference>
<dbReference type="InterPro" id="IPR019734">
    <property type="entry name" value="TPR_rpt"/>
</dbReference>
<dbReference type="OrthoDB" id="1343633at2"/>
<organism evidence="2 3">
    <name type="scientific">Prevotella disiens</name>
    <dbReference type="NCBI Taxonomy" id="28130"/>
    <lineage>
        <taxon>Bacteria</taxon>
        <taxon>Pseudomonadati</taxon>
        <taxon>Bacteroidota</taxon>
        <taxon>Bacteroidia</taxon>
        <taxon>Bacteroidales</taxon>
        <taxon>Prevotellaceae</taxon>
        <taxon>Prevotella</taxon>
    </lineage>
</organism>